<dbReference type="Pfam" id="PF25917">
    <property type="entry name" value="BSH_RND"/>
    <property type="match status" value="1"/>
</dbReference>
<dbReference type="EMBL" id="JAGQDC010000004">
    <property type="protein sequence ID" value="MCL1028856.1"/>
    <property type="molecule type" value="Genomic_DNA"/>
</dbReference>
<comment type="caution">
    <text evidence="7">The sequence shown here is derived from an EMBL/GenBank/DDBJ whole genome shotgun (WGS) entry which is preliminary data.</text>
</comment>
<feature type="domain" description="Multidrug resistance protein MdtA-like barrel-sandwich hybrid" evidence="5">
    <location>
        <begin position="45"/>
        <end position="239"/>
    </location>
</feature>
<evidence type="ECO:0000259" key="4">
    <source>
        <dbReference type="Pfam" id="PF25876"/>
    </source>
</evidence>
<dbReference type="Gene3D" id="2.40.50.100">
    <property type="match status" value="1"/>
</dbReference>
<keyword evidence="3" id="KW-0472">Membrane</keyword>
<evidence type="ECO:0000259" key="6">
    <source>
        <dbReference type="Pfam" id="PF25963"/>
    </source>
</evidence>
<dbReference type="Pfam" id="PF25963">
    <property type="entry name" value="Beta-barrel_AAEA"/>
    <property type="match status" value="1"/>
</dbReference>
<reference evidence="7" key="1">
    <citation type="submission" date="2021-04" db="EMBL/GenBank/DDBJ databases">
        <title>Genome sequence of Serratia sp. arafor3.</title>
        <authorList>
            <person name="Besaury L."/>
        </authorList>
    </citation>
    <scope>NUCLEOTIDE SEQUENCE</scope>
    <source>
        <strain evidence="7">Arafor3</strain>
    </source>
</reference>
<gene>
    <name evidence="7" type="ORF">KAJ71_07435</name>
</gene>
<evidence type="ECO:0000256" key="1">
    <source>
        <dbReference type="ARBA" id="ARBA00009477"/>
    </source>
</evidence>
<dbReference type="InterPro" id="IPR050739">
    <property type="entry name" value="MFP"/>
</dbReference>
<feature type="transmembrane region" description="Helical" evidence="3">
    <location>
        <begin position="7"/>
        <end position="27"/>
    </location>
</feature>
<organism evidence="7 8">
    <name type="scientific">Serratia silvae</name>
    <dbReference type="NCBI Taxonomy" id="2824122"/>
    <lineage>
        <taxon>Bacteria</taxon>
        <taxon>Pseudomonadati</taxon>
        <taxon>Pseudomonadota</taxon>
        <taxon>Gammaproteobacteria</taxon>
        <taxon>Enterobacterales</taxon>
        <taxon>Yersiniaceae</taxon>
        <taxon>Serratia</taxon>
    </lineage>
</organism>
<dbReference type="PANTHER" id="PTHR30386:SF24">
    <property type="entry name" value="MULTIDRUG RESISTANCE EFFLUX PUMP"/>
    <property type="match status" value="1"/>
</dbReference>
<feature type="coiled-coil region" evidence="2">
    <location>
        <begin position="104"/>
        <end position="197"/>
    </location>
</feature>
<dbReference type="Gene3D" id="2.40.30.170">
    <property type="match status" value="1"/>
</dbReference>
<evidence type="ECO:0000313" key="8">
    <source>
        <dbReference type="Proteomes" id="UP001165275"/>
    </source>
</evidence>
<evidence type="ECO:0000256" key="2">
    <source>
        <dbReference type="SAM" id="Coils"/>
    </source>
</evidence>
<accession>A0ABT0KA02</accession>
<name>A0ABT0KA02_9GAMM</name>
<dbReference type="InterPro" id="IPR058625">
    <property type="entry name" value="MdtA-like_BSH"/>
</dbReference>
<dbReference type="InterPro" id="IPR058624">
    <property type="entry name" value="MdtA-like_HH"/>
</dbReference>
<feature type="domain" description="Multidrug resistance protein MdtA-like alpha-helical hairpin" evidence="4">
    <location>
        <begin position="113"/>
        <end position="177"/>
    </location>
</feature>
<dbReference type="SUPFAM" id="SSF111369">
    <property type="entry name" value="HlyD-like secretion proteins"/>
    <property type="match status" value="2"/>
</dbReference>
<dbReference type="Proteomes" id="UP001165275">
    <property type="component" value="Unassembled WGS sequence"/>
</dbReference>
<comment type="similarity">
    <text evidence="1">Belongs to the membrane fusion protein (MFP) (TC 8.A.1) family.</text>
</comment>
<evidence type="ECO:0000256" key="3">
    <source>
        <dbReference type="SAM" id="Phobius"/>
    </source>
</evidence>
<dbReference type="PANTHER" id="PTHR30386">
    <property type="entry name" value="MEMBRANE FUSION SUBUNIT OF EMRAB-TOLC MULTIDRUG EFFLUX PUMP"/>
    <property type="match status" value="1"/>
</dbReference>
<keyword evidence="8" id="KW-1185">Reference proteome</keyword>
<sequence length="364" mass="39447">MAHKKATFAVLTIVVITLGLLINKFFINATQQHTNDAYIRADISRISPQIAGEIAQILVKDNQWVKQGELLAVIDPREFNVALLQATAQEQSARARQDDAKANLTRQNSLIDGAQAQRQAAQAELEFARQEQNRYQKMANIGAGSLQAAQQATTRVHTLSANVAQTEAALKAAKNMLQVLQAKLADSDAELALAQAQKAMAELNLSYTRITAPIAGVVGKKSLRVGEFVKPGDVLLAIVPQDKLYIIANYQETQLENIAHGQEVDIHIDTFPGQTLKGLVDSIAPASGVSFAAVAPENATGNFTKIVQRIPVKIVFDINNEHETLLNALRVGMSVDVSINTLDGWKPAHPSAALKENVYAQHAE</sequence>
<dbReference type="Gene3D" id="6.10.140.1990">
    <property type="match status" value="1"/>
</dbReference>
<dbReference type="InterPro" id="IPR058634">
    <property type="entry name" value="AaeA-lik-b-barrel"/>
</dbReference>
<protein>
    <submittedName>
        <fullName evidence="7">HlyD family secretion protein</fullName>
    </submittedName>
</protein>
<evidence type="ECO:0000259" key="5">
    <source>
        <dbReference type="Pfam" id="PF25917"/>
    </source>
</evidence>
<dbReference type="Pfam" id="PF25876">
    <property type="entry name" value="HH_MFP_RND"/>
    <property type="match status" value="1"/>
</dbReference>
<keyword evidence="2" id="KW-0175">Coiled coil</keyword>
<proteinExistence type="inferred from homology"/>
<keyword evidence="3" id="KW-0812">Transmembrane</keyword>
<evidence type="ECO:0000313" key="7">
    <source>
        <dbReference type="EMBL" id="MCL1028856.1"/>
    </source>
</evidence>
<feature type="domain" description="p-hydroxybenzoic acid efflux pump subunit AaeA-like beta-barrel" evidence="6">
    <location>
        <begin position="244"/>
        <end position="325"/>
    </location>
</feature>
<dbReference type="InterPro" id="IPR030190">
    <property type="entry name" value="MacA_alpha-hairpin_sf"/>
</dbReference>
<keyword evidence="3" id="KW-1133">Transmembrane helix</keyword>